<comment type="caution">
    <text evidence="2">The sequence shown here is derived from an EMBL/GenBank/DDBJ whole genome shotgun (WGS) entry which is preliminary data.</text>
</comment>
<dbReference type="Pfam" id="PF02492">
    <property type="entry name" value="cobW"/>
    <property type="match status" value="1"/>
</dbReference>
<dbReference type="InterPro" id="IPR051316">
    <property type="entry name" value="Zinc-reg_GTPase_activator"/>
</dbReference>
<accession>A0A1J8PKS9</accession>
<dbReference type="PROSITE" id="PS00636">
    <property type="entry name" value="DNAJ_1"/>
    <property type="match status" value="1"/>
</dbReference>
<dbReference type="OrthoDB" id="259708at2759"/>
<sequence>MDSPVDPPHIPITVFTGFLGAGKTSIILSLLPLLPKDYKVVLLKNEFGDVQVDSQLAKQSSLTAVSEILNGCMCCVLVGQMETALREIRDKYRPDRIIIECSGSAFPATLAFQIRELERETNRDLRLDAIVTVIDAENFTGYEDTSPTAKMQASYSDIILINKHEHVEERALDMLIDNLNTLNLDTPKIKCNGRNGVDPNVLFGVDTKLFMDPVTQGSEDNHDEVKTLTAYRGFLPICHDHEHHDKDSCISREEVNVDRGILESALASLNKDSVWRVKGFVRLESAIWILNWAFGRYDLTLFKGDSSFMRDASIRLTIMGDKYELNRKPIPTAVKKFCADLQTQDNPLSVTGDKPGKEFRCLKAKQVPTELHVVKDNACSRAMMFSYVFSTASSFFHLPVDGEDKTVEDLPIHPKHIAWSPQPCSSAQKEKHCGSSRSSTSDGCFNTPEILQVLSSDDLYYILGIPRSTTIDKVTIRRAYLSRSRACHPDKFPGNPDATYAFQKVSVAYDVLSNPSSKRIYDSRPAHSRHKYDFFAQSSPHADETLKGVLLSVFSDFLEGDFEMIRTLLRAISDLNPSLGLGDDGINSVLSVLLSVRERILTCHTCVVALHGELTRALEIQSAFRQLPYFDITGRSRLTIQLTRITISLPVTLENAIQAQYTKPASAHPTNHDREKDTNGFALLPRRIVLLIRGIDVVLDRMERILG</sequence>
<dbReference type="SUPFAM" id="SSF52540">
    <property type="entry name" value="P-loop containing nucleoside triphosphate hydrolases"/>
    <property type="match status" value="1"/>
</dbReference>
<keyword evidence="3" id="KW-1185">Reference proteome</keyword>
<gene>
    <name evidence="2" type="ORF">AZE42_07229</name>
</gene>
<dbReference type="Proteomes" id="UP000183567">
    <property type="component" value="Unassembled WGS sequence"/>
</dbReference>
<evidence type="ECO:0000313" key="2">
    <source>
        <dbReference type="EMBL" id="OJA09774.1"/>
    </source>
</evidence>
<dbReference type="Gene3D" id="3.40.50.300">
    <property type="entry name" value="P-loop containing nucleotide triphosphate hydrolases"/>
    <property type="match status" value="1"/>
</dbReference>
<dbReference type="InterPro" id="IPR027417">
    <property type="entry name" value="P-loop_NTPase"/>
</dbReference>
<dbReference type="Gene3D" id="1.10.287.110">
    <property type="entry name" value="DnaJ domain"/>
    <property type="match status" value="1"/>
</dbReference>
<protein>
    <recommendedName>
        <fullName evidence="1">J domain-containing protein</fullName>
    </recommendedName>
</protein>
<organism evidence="2 3">
    <name type="scientific">Rhizopogon vesiculosus</name>
    <dbReference type="NCBI Taxonomy" id="180088"/>
    <lineage>
        <taxon>Eukaryota</taxon>
        <taxon>Fungi</taxon>
        <taxon>Dikarya</taxon>
        <taxon>Basidiomycota</taxon>
        <taxon>Agaricomycotina</taxon>
        <taxon>Agaricomycetes</taxon>
        <taxon>Agaricomycetidae</taxon>
        <taxon>Boletales</taxon>
        <taxon>Suillineae</taxon>
        <taxon>Rhizopogonaceae</taxon>
        <taxon>Rhizopogon</taxon>
    </lineage>
</organism>
<name>A0A1J8PKS9_9AGAM</name>
<reference evidence="2 3" key="1">
    <citation type="submission" date="2016-03" db="EMBL/GenBank/DDBJ databases">
        <title>Comparative genomics of the ectomycorrhizal sister species Rhizopogon vinicolor and Rhizopogon vesiculosus (Basidiomycota: Boletales) reveals a divergence of the mating type B locus.</title>
        <authorList>
            <person name="Mujic A.B."/>
            <person name="Kuo A."/>
            <person name="Tritt A."/>
            <person name="Lipzen A."/>
            <person name="Chen C."/>
            <person name="Johnson J."/>
            <person name="Sharma A."/>
            <person name="Barry K."/>
            <person name="Grigoriev I.V."/>
            <person name="Spatafora J.W."/>
        </authorList>
    </citation>
    <scope>NUCLEOTIDE SEQUENCE [LARGE SCALE GENOMIC DNA]</scope>
    <source>
        <strain evidence="2 3">AM-OR11-056</strain>
    </source>
</reference>
<dbReference type="PROSITE" id="PS50076">
    <property type="entry name" value="DNAJ_2"/>
    <property type="match status" value="1"/>
</dbReference>
<dbReference type="AlphaFoldDB" id="A0A1J8PKS9"/>
<dbReference type="InterPro" id="IPR003495">
    <property type="entry name" value="CobW/HypB/UreG_nucleotide-bd"/>
</dbReference>
<dbReference type="Pfam" id="PF00226">
    <property type="entry name" value="DnaJ"/>
    <property type="match status" value="1"/>
</dbReference>
<evidence type="ECO:0000313" key="3">
    <source>
        <dbReference type="Proteomes" id="UP000183567"/>
    </source>
</evidence>
<dbReference type="GO" id="GO:0005737">
    <property type="term" value="C:cytoplasm"/>
    <property type="evidence" value="ECO:0007669"/>
    <property type="project" value="TreeGrafter"/>
</dbReference>
<dbReference type="PANTHER" id="PTHR13748">
    <property type="entry name" value="COBW-RELATED"/>
    <property type="match status" value="1"/>
</dbReference>
<dbReference type="InterPro" id="IPR036869">
    <property type="entry name" value="J_dom_sf"/>
</dbReference>
<dbReference type="EMBL" id="LVVM01005799">
    <property type="protein sequence ID" value="OJA09774.1"/>
    <property type="molecule type" value="Genomic_DNA"/>
</dbReference>
<dbReference type="InterPro" id="IPR018253">
    <property type="entry name" value="DnaJ_domain_CS"/>
</dbReference>
<proteinExistence type="predicted"/>
<dbReference type="CDD" id="cd03112">
    <property type="entry name" value="CobW-like"/>
    <property type="match status" value="1"/>
</dbReference>
<feature type="domain" description="J" evidence="1">
    <location>
        <begin position="458"/>
        <end position="525"/>
    </location>
</feature>
<dbReference type="InterPro" id="IPR001623">
    <property type="entry name" value="DnaJ_domain"/>
</dbReference>
<dbReference type="CDD" id="cd06257">
    <property type="entry name" value="DnaJ"/>
    <property type="match status" value="1"/>
</dbReference>
<dbReference type="SMART" id="SM00271">
    <property type="entry name" value="DnaJ"/>
    <property type="match status" value="1"/>
</dbReference>
<dbReference type="PANTHER" id="PTHR13748:SF62">
    <property type="entry name" value="COBW DOMAIN-CONTAINING PROTEIN"/>
    <property type="match status" value="1"/>
</dbReference>
<evidence type="ECO:0000259" key="1">
    <source>
        <dbReference type="PROSITE" id="PS50076"/>
    </source>
</evidence>
<dbReference type="STRING" id="180088.A0A1J8PKS9"/>
<dbReference type="SUPFAM" id="SSF46565">
    <property type="entry name" value="Chaperone J-domain"/>
    <property type="match status" value="1"/>
</dbReference>